<keyword evidence="4" id="KW-0732">Signal</keyword>
<evidence type="ECO:0000256" key="2">
    <source>
        <dbReference type="ARBA" id="ARBA00022475"/>
    </source>
</evidence>
<dbReference type="GO" id="GO:1990423">
    <property type="term" value="C:RZZ complex"/>
    <property type="evidence" value="ECO:0007669"/>
    <property type="project" value="UniProtKB-UniRule"/>
</dbReference>
<dbReference type="SMART" id="SM00365">
    <property type="entry name" value="LRR_SD22"/>
    <property type="match status" value="13"/>
</dbReference>
<evidence type="ECO:0000313" key="9">
    <source>
        <dbReference type="Proteomes" id="UP001153620"/>
    </source>
</evidence>
<evidence type="ECO:0000256" key="1">
    <source>
        <dbReference type="ARBA" id="ARBA00004236"/>
    </source>
</evidence>
<evidence type="ECO:0000256" key="3">
    <source>
        <dbReference type="ARBA" id="ARBA00022614"/>
    </source>
</evidence>
<dbReference type="FunFam" id="3.80.10.10:FF:001167">
    <property type="entry name" value="Chaoptin"/>
    <property type="match status" value="1"/>
</dbReference>
<dbReference type="SUPFAM" id="SSF52047">
    <property type="entry name" value="RNI-like"/>
    <property type="match status" value="3"/>
</dbReference>
<keyword evidence="9" id="KW-1185">Reference proteome</keyword>
<keyword evidence="7" id="KW-0137">Centromere</keyword>
<evidence type="ECO:0000313" key="8">
    <source>
        <dbReference type="EMBL" id="CAG9803069.1"/>
    </source>
</evidence>
<dbReference type="FunFam" id="3.80.10.10:FF:001164">
    <property type="entry name" value="GH01279p"/>
    <property type="match status" value="2"/>
</dbReference>
<keyword evidence="7" id="KW-0995">Kinetochore</keyword>
<dbReference type="Pfam" id="PF13855">
    <property type="entry name" value="LRR_8"/>
    <property type="match status" value="9"/>
</dbReference>
<dbReference type="GO" id="GO:0034501">
    <property type="term" value="P:protein localization to kinetochore"/>
    <property type="evidence" value="ECO:0007669"/>
    <property type="project" value="UniProtKB-UniRule"/>
</dbReference>
<dbReference type="Proteomes" id="UP001153620">
    <property type="component" value="Chromosome 2"/>
</dbReference>
<dbReference type="SUPFAM" id="SSF52058">
    <property type="entry name" value="L domain-like"/>
    <property type="match status" value="1"/>
</dbReference>
<keyword evidence="7" id="KW-0131">Cell cycle</keyword>
<dbReference type="GO" id="GO:0005886">
    <property type="term" value="C:plasma membrane"/>
    <property type="evidence" value="ECO:0007669"/>
    <property type="project" value="UniProtKB-SubCell"/>
</dbReference>
<evidence type="ECO:0000256" key="6">
    <source>
        <dbReference type="ARBA" id="ARBA00023136"/>
    </source>
</evidence>
<dbReference type="InterPro" id="IPR032675">
    <property type="entry name" value="LRR_dom_sf"/>
</dbReference>
<dbReference type="SMART" id="SM00364">
    <property type="entry name" value="LRR_BAC"/>
    <property type="match status" value="6"/>
</dbReference>
<keyword evidence="7" id="KW-0132">Cell division</keyword>
<reference evidence="8" key="1">
    <citation type="submission" date="2022-01" db="EMBL/GenBank/DDBJ databases">
        <authorList>
            <person name="King R."/>
        </authorList>
    </citation>
    <scope>NUCLEOTIDE SEQUENCE</scope>
</reference>
<keyword evidence="7" id="KW-0158">Chromosome</keyword>
<proteinExistence type="inferred from homology"/>
<comment type="similarity">
    <text evidence="7">Belongs to the ZWILCH family.</text>
</comment>
<dbReference type="SMART" id="SM00369">
    <property type="entry name" value="LRR_TYP"/>
    <property type="match status" value="26"/>
</dbReference>
<keyword evidence="3" id="KW-0433">Leucine-rich repeat</keyword>
<reference evidence="8" key="2">
    <citation type="submission" date="2022-10" db="EMBL/GenBank/DDBJ databases">
        <authorList>
            <consortium name="ENA_rothamsted_submissions"/>
            <consortium name="culmorum"/>
            <person name="King R."/>
        </authorList>
    </citation>
    <scope>NUCLEOTIDE SEQUENCE</scope>
</reference>
<dbReference type="OrthoDB" id="1111193at2759"/>
<sequence>MSNLTNVYAYLRDKFQDVDMLFGKSPSFVKTLTGIDNQKIIFIYKEDVARLKALRDYQSPISEGNNKSDSNFNFSGSCGSPLKDDNSINDLINTSIVGKIFNKNPWRDVEESYGPIDINLAQTILNDVANEDFSVTSKGWIFILCGNDQGHDLNNSTFILSLNVSNKEFIRGFAKYYGVVKNDSRSIRTYLQKHNAMVPRSKPEIHIESTFEMTDDVSLKFVNTMNSENLTLSHINASSRVFLKQKVEIGKSHVLCEQLYNQIQLLYMIKNDIVNIKNLSIDGTLNEPAYNYGSMKYDVLQKKCNAILSDVITINDTADEIDISLEAIIKRVYNRPLIDITDQIFELIKYASSYYDLRKILTFIFQISSRSSIVNIPMNNNRLAELIREISQQRLAIPHLTSTEPLELLLEIGIEKVMKDYEYIFSESKICLLSDMNVGETKIQTQIESNMNVRKSLASSAFEINQNRKTLLHGTGSLDSNDDLDGIRNSRFNEKESNKSISKMAQIHLTIEHILMMQNNLNMDNDYKQIAKKILENPMVSFEDLQNQKYDKLLIQISDKKVSQLVENLMPNSQKITFKSDNKFKNVENVFYFNVEQIVPSLMQKESKGDVADNKGDVFHLINCAIRLENLMKFGYALILVTIGLMIWASSARAMKQPDPPCIFNTLCTCSSGLPDNYGSVKCENVVFPAIPEALNLSKVYSLKMENTGLMEIVPHFLQATGLYRLEISHNPLFHISDEAFIGLERSLWELVLNHNGLARVPTKALRFLQKLRYLDLTGNEISLVERDSFRGLQNTLQTLILSDNSISEVTIESFQGLPNLKVLDLSSNNLHEINPDVFREQMNSLEKVILADNLISEIPYIAVSLLKSLKVLDLSSNRLTSIQMHHVNQPQRLNVKLSLEQLHLEHNQIHHIQPVSFQYFLSVNQTFLDFNPIHTISNDAFQTARIRELYIRHCLLDSIEPAAFSGLEGSLQVLDLSGNNITSLPDALFTSFDLLMYINVKENKILNLIPEKSTFTGFQFSLMKLDITGNKNGPSSFQELRKFRNLRSLAVGRLNSNQLVPEDFQEFGIELENLRIFHAGLKAIKSHAFMHVRGIKRLDLSENNIENIEKGAFQEIGHTLISLRITRGFSNMMNQLPDIRELTSLEELDLSNNKLKSISDTAFHAMKNLRLFRMNDNLLEQLPKGIFQRDIHQKLEEVSLEFNLIRHISTHTFVDLENLHTIRLRDNRIERLERRAFMNLEKLQHINLKGNKLTSISDEAFQNLPHLSFLDVSFNQLKNFDFDYFDQVGTLAHLMVNVSYNALSDLTDNTTSFINQREQGTSMYHSYIKVLDMSHNNISNIGGGFFKPAELSLVSLNLAFNYLQNTSFEIFGKFARLQILDLSDNFIEYIAPDTFRGTRKLQVFSLENNALTELGYDIFKTLGDLRIVNLSHNLLRMIPDHVFAGDDMEKLDLSHNLLTKIPVSSLTNLAALTLCELDLSHNNIGTIHSMDLSNKFRRLSSLDLSYNRLARLDDAAFATLPNLAALDLSHNSELEVFGRVFIGLETNLMELNLNNISLIQAPDLALPNLRILRLAYNELPSIPPEHAANLTSLRVYDLSYNDLSTVPLITHSLANLNTLSLAGNPISSLTNTSLLGPADTLEHLDISQLPLTTIEFGILNKLRSLRSLKVSTYPKLTQFNIPVILEDVDGLRELIIEAPAPKMVKVTSKEGFETYQLAQDSASDLRKELFGYLPNKVRSITISGAGFNSLADGIFDGVQATTLRIKLFNTTLSGIPSTLFRKVGSVYNISIDIDSNNKKLNTLPNPNSALYPNQPDTVLLTDLNIHYTTLSCDCEIGWIEFWQRKKRQYFCNQQNWAEDTALKSEELYDDDCNDPQHDDDLRSARCSNKNGEPLLEILKSDLECGWNNAKRQEVNVFVLVAFAIAFTTFLL</sequence>
<dbReference type="InterPro" id="IPR001611">
    <property type="entry name" value="Leu-rich_rpt"/>
</dbReference>
<comment type="function">
    <text evidence="7">Essential component of the mitotic checkpoint, which prevents cells from prematurely exiting mitosis. Required for the assembly of the dynein-dynactin and MAD1-MAD2 complexes onto kinetochores. Its function related to the spindle assembly machinery is proposed to depend on its association in the mitotic RZZ complex.</text>
</comment>
<dbReference type="Gene3D" id="3.80.10.10">
    <property type="entry name" value="Ribonuclease Inhibitor"/>
    <property type="match status" value="7"/>
</dbReference>
<dbReference type="EMBL" id="OU895878">
    <property type="protein sequence ID" value="CAG9803069.1"/>
    <property type="molecule type" value="Genomic_DNA"/>
</dbReference>
<keyword evidence="7" id="KW-0498">Mitosis</keyword>
<gene>
    <name evidence="8" type="ORF">CHIRRI_LOCUS5971</name>
</gene>
<organism evidence="8 9">
    <name type="scientific">Chironomus riparius</name>
    <dbReference type="NCBI Taxonomy" id="315576"/>
    <lineage>
        <taxon>Eukaryota</taxon>
        <taxon>Metazoa</taxon>
        <taxon>Ecdysozoa</taxon>
        <taxon>Arthropoda</taxon>
        <taxon>Hexapoda</taxon>
        <taxon>Insecta</taxon>
        <taxon>Pterygota</taxon>
        <taxon>Neoptera</taxon>
        <taxon>Endopterygota</taxon>
        <taxon>Diptera</taxon>
        <taxon>Nematocera</taxon>
        <taxon>Chironomoidea</taxon>
        <taxon>Chironomidae</taxon>
        <taxon>Chironominae</taxon>
        <taxon>Chironomus</taxon>
    </lineage>
</organism>
<dbReference type="InterPro" id="IPR018630">
    <property type="entry name" value="Zwilch"/>
</dbReference>
<dbReference type="InterPro" id="IPR050541">
    <property type="entry name" value="LRR_TM_domain-containing"/>
</dbReference>
<dbReference type="Pfam" id="PF09817">
    <property type="entry name" value="Zwilch"/>
    <property type="match status" value="1"/>
</dbReference>
<comment type="subcellular location">
    <subcellularLocation>
        <location evidence="1">Cell membrane</location>
    </subcellularLocation>
    <subcellularLocation>
        <location evidence="7">Chromosome</location>
        <location evidence="7">Centromere</location>
        <location evidence="7">Kinetochore</location>
    </subcellularLocation>
</comment>
<keyword evidence="2" id="KW-1003">Cell membrane</keyword>
<dbReference type="GO" id="GO:0051301">
    <property type="term" value="P:cell division"/>
    <property type="evidence" value="ECO:0007669"/>
    <property type="project" value="UniProtKB-UniRule"/>
</dbReference>
<dbReference type="PANTHER" id="PTHR24369:SF210">
    <property type="entry name" value="CHAOPTIN-RELATED"/>
    <property type="match status" value="1"/>
</dbReference>
<dbReference type="PANTHER" id="PTHR24369">
    <property type="entry name" value="ANTIGEN BSP, PUTATIVE-RELATED"/>
    <property type="match status" value="1"/>
</dbReference>
<dbReference type="PRINTS" id="PR00019">
    <property type="entry name" value="LEURICHRPT"/>
</dbReference>
<evidence type="ECO:0000256" key="4">
    <source>
        <dbReference type="ARBA" id="ARBA00022729"/>
    </source>
</evidence>
<dbReference type="PROSITE" id="PS51450">
    <property type="entry name" value="LRR"/>
    <property type="match status" value="13"/>
</dbReference>
<dbReference type="InterPro" id="IPR003591">
    <property type="entry name" value="Leu-rich_rpt_typical-subtyp"/>
</dbReference>
<evidence type="ECO:0000256" key="7">
    <source>
        <dbReference type="RuleBase" id="RU369076"/>
    </source>
</evidence>
<dbReference type="GO" id="GO:0007094">
    <property type="term" value="P:mitotic spindle assembly checkpoint signaling"/>
    <property type="evidence" value="ECO:0007669"/>
    <property type="project" value="UniProtKB-UniRule"/>
</dbReference>
<keyword evidence="6" id="KW-0472">Membrane</keyword>
<dbReference type="GO" id="GO:0048468">
    <property type="term" value="P:cell development"/>
    <property type="evidence" value="ECO:0007669"/>
    <property type="project" value="UniProtKB-ARBA"/>
</dbReference>
<dbReference type="Gene3D" id="1.20.58.730">
    <property type="match status" value="1"/>
</dbReference>
<evidence type="ECO:0000256" key="5">
    <source>
        <dbReference type="ARBA" id="ARBA00022737"/>
    </source>
</evidence>
<accession>A0A9N9WS48</accession>
<protein>
    <recommendedName>
        <fullName evidence="7">Protein zwilch</fullName>
    </recommendedName>
</protein>
<name>A0A9N9WS48_9DIPT</name>
<comment type="subunit">
    <text evidence="7">Component of the RZZ complex.</text>
</comment>
<keyword evidence="5" id="KW-0677">Repeat</keyword>